<dbReference type="EMBL" id="FRBR01000002">
    <property type="protein sequence ID" value="SHL33904.1"/>
    <property type="molecule type" value="Genomic_DNA"/>
</dbReference>
<dbReference type="Proteomes" id="UP000183974">
    <property type="component" value="Unassembled WGS sequence"/>
</dbReference>
<name>A0A1M6ZU03_9RHOB</name>
<dbReference type="AlphaFoldDB" id="A0A1M6ZU03"/>
<dbReference type="SUPFAM" id="SSF53474">
    <property type="entry name" value="alpha/beta-Hydrolases"/>
    <property type="match status" value="1"/>
</dbReference>
<proteinExistence type="predicted"/>
<organism evidence="1 2">
    <name type="scientific">Roseovarius pacificus</name>
    <dbReference type="NCBI Taxonomy" id="337701"/>
    <lineage>
        <taxon>Bacteria</taxon>
        <taxon>Pseudomonadati</taxon>
        <taxon>Pseudomonadota</taxon>
        <taxon>Alphaproteobacteria</taxon>
        <taxon>Rhodobacterales</taxon>
        <taxon>Roseobacteraceae</taxon>
        <taxon>Roseovarius</taxon>
    </lineage>
</organism>
<evidence type="ECO:0000313" key="2">
    <source>
        <dbReference type="Proteomes" id="UP000183974"/>
    </source>
</evidence>
<accession>A0A1M6ZU03</accession>
<dbReference type="RefSeq" id="WP_073033782.1">
    <property type="nucleotide sequence ID" value="NZ_BMLR01000002.1"/>
</dbReference>
<dbReference type="InterPro" id="IPR010662">
    <property type="entry name" value="RBBP9/YdeN"/>
</dbReference>
<dbReference type="GO" id="GO:0016787">
    <property type="term" value="F:hydrolase activity"/>
    <property type="evidence" value="ECO:0007669"/>
    <property type="project" value="InterPro"/>
</dbReference>
<dbReference type="OrthoDB" id="9804993at2"/>
<reference evidence="1 2" key="1">
    <citation type="submission" date="2016-11" db="EMBL/GenBank/DDBJ databases">
        <authorList>
            <person name="Jaros S."/>
            <person name="Januszkiewicz K."/>
            <person name="Wedrychowicz H."/>
        </authorList>
    </citation>
    <scope>NUCLEOTIDE SEQUENCE [LARGE SCALE GENOMIC DNA]</scope>
    <source>
        <strain evidence="1 2">DSM 29589</strain>
    </source>
</reference>
<dbReference type="Gene3D" id="3.40.50.1820">
    <property type="entry name" value="alpha/beta hydrolase"/>
    <property type="match status" value="1"/>
</dbReference>
<dbReference type="Pfam" id="PF06821">
    <property type="entry name" value="Ser_hydrolase"/>
    <property type="match status" value="1"/>
</dbReference>
<gene>
    <name evidence="1" type="ORF">SAMN05444398_10259</name>
</gene>
<sequence length="181" mass="19435">MSRRFVMVPGIGGSGPEHWQSHWETLYPNTLRIEPNSWDEPDLADWFAALDRTVAAAPYPPVLVCHSLGCLLFAHWRAASCRAIAAAFLVAVPDPSGPAFPAQAKAFGALPATGFGERPVLAVASENDPYDPKASAIAWAARQGAWPRRLGPRGHLNEASNLGAWPEGQGLLADFLDEIGE</sequence>
<evidence type="ECO:0000313" key="1">
    <source>
        <dbReference type="EMBL" id="SHL33904.1"/>
    </source>
</evidence>
<protein>
    <recommendedName>
        <fullName evidence="3">Alpha/beta hydrolase family protein</fullName>
    </recommendedName>
</protein>
<dbReference type="STRING" id="337701.SAMN05444398_10259"/>
<keyword evidence="2" id="KW-1185">Reference proteome</keyword>
<dbReference type="InterPro" id="IPR029058">
    <property type="entry name" value="AB_hydrolase_fold"/>
</dbReference>
<evidence type="ECO:0008006" key="3">
    <source>
        <dbReference type="Google" id="ProtNLM"/>
    </source>
</evidence>